<dbReference type="InterPro" id="IPR013563">
    <property type="entry name" value="Oligopep_ABC_C"/>
</dbReference>
<dbReference type="GO" id="GO:0005524">
    <property type="term" value="F:ATP binding"/>
    <property type="evidence" value="ECO:0007669"/>
    <property type="project" value="UniProtKB-KW"/>
</dbReference>
<dbReference type="InterPro" id="IPR027417">
    <property type="entry name" value="P-loop_NTPase"/>
</dbReference>
<keyword evidence="3" id="KW-1003">Cell membrane</keyword>
<dbReference type="EMBL" id="BART01010793">
    <property type="protein sequence ID" value="GAG77042.1"/>
    <property type="molecule type" value="Genomic_DNA"/>
</dbReference>
<dbReference type="PANTHER" id="PTHR43297">
    <property type="entry name" value="OLIGOPEPTIDE TRANSPORT ATP-BINDING PROTEIN APPD"/>
    <property type="match status" value="1"/>
</dbReference>
<dbReference type="Pfam" id="PF00005">
    <property type="entry name" value="ABC_tran"/>
    <property type="match status" value="1"/>
</dbReference>
<dbReference type="InterPro" id="IPR017871">
    <property type="entry name" value="ABC_transporter-like_CS"/>
</dbReference>
<evidence type="ECO:0000256" key="1">
    <source>
        <dbReference type="ARBA" id="ARBA00004370"/>
    </source>
</evidence>
<evidence type="ECO:0000256" key="2">
    <source>
        <dbReference type="ARBA" id="ARBA00022448"/>
    </source>
</evidence>
<dbReference type="InterPro" id="IPR003439">
    <property type="entry name" value="ABC_transporter-like_ATP-bd"/>
</dbReference>
<keyword evidence="6" id="KW-0067">ATP-binding</keyword>
<evidence type="ECO:0000256" key="4">
    <source>
        <dbReference type="ARBA" id="ARBA00022519"/>
    </source>
</evidence>
<name>X1B6Y7_9ZZZZ</name>
<dbReference type="PROSITE" id="PS50893">
    <property type="entry name" value="ABC_TRANSPORTER_2"/>
    <property type="match status" value="1"/>
</dbReference>
<sequence>MLQKSIKEIRSFRGNQITMIFQDPLNSVNPVFKVGEQISEVYLLHQQDKLLSTVIENEIKLNKIRKSINELKNKDNSIDPLISEKIRELRKEYNSLLKYNSIYSVAREWGQDLLKDVGIPDPEQVYDRYPHELSGGMRQRVMIAMGLACYPKLLIADEPTTALDVTIEKQILKLMKELKNQYNTSILYITHDLGIISRMCDRVAVMYSGYIVEYGAKIQLFTKPCHPYTHGLIESIPVVGKKRERLPIIQGMVPNLIYPPKGCRFHPRCDYCFKPCDSVIPKQIEVEPNYYVACHLYDPRYREEAEIVLNQE</sequence>
<proteinExistence type="predicted"/>
<keyword evidence="2" id="KW-0813">Transport</keyword>
<dbReference type="SUPFAM" id="SSF52540">
    <property type="entry name" value="P-loop containing nucleoside triphosphate hydrolases"/>
    <property type="match status" value="1"/>
</dbReference>
<dbReference type="GO" id="GO:0015833">
    <property type="term" value="P:peptide transport"/>
    <property type="evidence" value="ECO:0007669"/>
    <property type="project" value="InterPro"/>
</dbReference>
<comment type="subcellular location">
    <subcellularLocation>
        <location evidence="1">Membrane</location>
    </subcellularLocation>
</comment>
<evidence type="ECO:0000256" key="6">
    <source>
        <dbReference type="ARBA" id="ARBA00022840"/>
    </source>
</evidence>
<evidence type="ECO:0000256" key="3">
    <source>
        <dbReference type="ARBA" id="ARBA00022475"/>
    </source>
</evidence>
<dbReference type="InterPro" id="IPR050388">
    <property type="entry name" value="ABC_Ni/Peptide_Import"/>
</dbReference>
<dbReference type="Pfam" id="PF08352">
    <property type="entry name" value="oligo_HPY"/>
    <property type="match status" value="1"/>
</dbReference>
<evidence type="ECO:0000256" key="5">
    <source>
        <dbReference type="ARBA" id="ARBA00022741"/>
    </source>
</evidence>
<dbReference type="CDD" id="cd03257">
    <property type="entry name" value="ABC_NikE_OppD_transporters"/>
    <property type="match status" value="1"/>
</dbReference>
<gene>
    <name evidence="10" type="ORF">S01H4_23308</name>
</gene>
<dbReference type="NCBIfam" id="TIGR01727">
    <property type="entry name" value="oligo_HPY"/>
    <property type="match status" value="1"/>
</dbReference>
<feature type="non-terminal residue" evidence="10">
    <location>
        <position position="312"/>
    </location>
</feature>
<keyword evidence="5" id="KW-0547">Nucleotide-binding</keyword>
<dbReference type="AlphaFoldDB" id="X1B6Y7"/>
<dbReference type="PROSITE" id="PS00211">
    <property type="entry name" value="ABC_TRANSPORTER_1"/>
    <property type="match status" value="1"/>
</dbReference>
<dbReference type="GO" id="GO:0016887">
    <property type="term" value="F:ATP hydrolysis activity"/>
    <property type="evidence" value="ECO:0007669"/>
    <property type="project" value="InterPro"/>
</dbReference>
<keyword evidence="8" id="KW-0472">Membrane</keyword>
<organism evidence="10">
    <name type="scientific">marine sediment metagenome</name>
    <dbReference type="NCBI Taxonomy" id="412755"/>
    <lineage>
        <taxon>unclassified sequences</taxon>
        <taxon>metagenomes</taxon>
        <taxon>ecological metagenomes</taxon>
    </lineage>
</organism>
<evidence type="ECO:0000259" key="9">
    <source>
        <dbReference type="PROSITE" id="PS50893"/>
    </source>
</evidence>
<evidence type="ECO:0000256" key="7">
    <source>
        <dbReference type="ARBA" id="ARBA00022967"/>
    </source>
</evidence>
<accession>X1B6Y7</accession>
<dbReference type="GO" id="GO:0016020">
    <property type="term" value="C:membrane"/>
    <property type="evidence" value="ECO:0007669"/>
    <property type="project" value="UniProtKB-SubCell"/>
</dbReference>
<feature type="domain" description="ABC transporter" evidence="9">
    <location>
        <begin position="6"/>
        <end position="233"/>
    </location>
</feature>
<protein>
    <recommendedName>
        <fullName evidence="9">ABC transporter domain-containing protein</fullName>
    </recommendedName>
</protein>
<dbReference type="PANTHER" id="PTHR43297:SF14">
    <property type="entry name" value="ATPASE AAA-TYPE CORE DOMAIN-CONTAINING PROTEIN"/>
    <property type="match status" value="1"/>
</dbReference>
<keyword evidence="7" id="KW-1278">Translocase</keyword>
<keyword evidence="4" id="KW-0997">Cell inner membrane</keyword>
<evidence type="ECO:0000256" key="8">
    <source>
        <dbReference type="ARBA" id="ARBA00023136"/>
    </source>
</evidence>
<evidence type="ECO:0000313" key="10">
    <source>
        <dbReference type="EMBL" id="GAG77042.1"/>
    </source>
</evidence>
<comment type="caution">
    <text evidence="10">The sequence shown here is derived from an EMBL/GenBank/DDBJ whole genome shotgun (WGS) entry which is preliminary data.</text>
</comment>
<dbReference type="Gene3D" id="3.40.50.300">
    <property type="entry name" value="P-loop containing nucleotide triphosphate hydrolases"/>
    <property type="match status" value="1"/>
</dbReference>
<reference evidence="10" key="1">
    <citation type="journal article" date="2014" name="Front. Microbiol.">
        <title>High frequency of phylogenetically diverse reductive dehalogenase-homologous genes in deep subseafloor sedimentary metagenomes.</title>
        <authorList>
            <person name="Kawai M."/>
            <person name="Futagami T."/>
            <person name="Toyoda A."/>
            <person name="Takaki Y."/>
            <person name="Nishi S."/>
            <person name="Hori S."/>
            <person name="Arai W."/>
            <person name="Tsubouchi T."/>
            <person name="Morono Y."/>
            <person name="Uchiyama I."/>
            <person name="Ito T."/>
            <person name="Fujiyama A."/>
            <person name="Inagaki F."/>
            <person name="Takami H."/>
        </authorList>
    </citation>
    <scope>NUCLEOTIDE SEQUENCE</scope>
    <source>
        <strain evidence="10">Expedition CK06-06</strain>
    </source>
</reference>